<dbReference type="FunFam" id="3.30.70.260:FF:000012">
    <property type="entry name" value="Prephenate dehydratase"/>
    <property type="match status" value="1"/>
</dbReference>
<dbReference type="InterPro" id="IPR045865">
    <property type="entry name" value="ACT-like_dom_sf"/>
</dbReference>
<dbReference type="Proteomes" id="UP000075618">
    <property type="component" value="Unassembled WGS sequence"/>
</dbReference>
<dbReference type="Gene3D" id="3.30.70.260">
    <property type="match status" value="1"/>
</dbReference>
<comment type="pathway">
    <text evidence="1">Amino-acid biosynthesis; L-phenylalanine biosynthesis; phenylpyruvate from prephenate: step 1/1.</text>
</comment>
<evidence type="ECO:0000256" key="6">
    <source>
        <dbReference type="ARBA" id="ARBA00023222"/>
    </source>
</evidence>
<dbReference type="PROSITE" id="PS51671">
    <property type="entry name" value="ACT"/>
    <property type="match status" value="1"/>
</dbReference>
<evidence type="ECO:0000259" key="9">
    <source>
        <dbReference type="PROSITE" id="PS51671"/>
    </source>
</evidence>
<dbReference type="SUPFAM" id="SSF55021">
    <property type="entry name" value="ACT-like"/>
    <property type="match status" value="1"/>
</dbReference>
<gene>
    <name evidence="10" type="ORF">SMI10712_00661</name>
</gene>
<proteinExistence type="predicted"/>
<evidence type="ECO:0000256" key="1">
    <source>
        <dbReference type="ARBA" id="ARBA00004741"/>
    </source>
</evidence>
<keyword evidence="5" id="KW-0057">Aromatic amino acid biosynthesis</keyword>
<dbReference type="CDD" id="cd04905">
    <property type="entry name" value="ACT_CM-PDT"/>
    <property type="match status" value="1"/>
</dbReference>
<feature type="domain" description="ACT" evidence="9">
    <location>
        <begin position="29"/>
        <end position="105"/>
    </location>
</feature>
<organism evidence="10 11">
    <name type="scientific">Streptococcus mitis</name>
    <dbReference type="NCBI Taxonomy" id="28037"/>
    <lineage>
        <taxon>Bacteria</taxon>
        <taxon>Bacillati</taxon>
        <taxon>Bacillota</taxon>
        <taxon>Bacilli</taxon>
        <taxon>Lactobacillales</taxon>
        <taxon>Streptococcaceae</taxon>
        <taxon>Streptococcus</taxon>
        <taxon>Streptococcus mitis group</taxon>
    </lineage>
</organism>
<comment type="caution">
    <text evidence="10">The sequence shown here is derived from an EMBL/GenBank/DDBJ whole genome shotgun (WGS) entry which is preliminary data.</text>
</comment>
<evidence type="ECO:0000313" key="11">
    <source>
        <dbReference type="Proteomes" id="UP000075618"/>
    </source>
</evidence>
<dbReference type="PATRIC" id="fig|28037.237.peg.1397"/>
<evidence type="ECO:0000256" key="8">
    <source>
        <dbReference type="ARBA" id="ARBA00047848"/>
    </source>
</evidence>
<keyword evidence="4" id="KW-0028">Amino-acid biosynthesis</keyword>
<name>A0A150NHV2_STRMT</name>
<accession>A0A150NHV2</accession>
<evidence type="ECO:0000256" key="7">
    <source>
        <dbReference type="ARBA" id="ARBA00023239"/>
    </source>
</evidence>
<dbReference type="PANTHER" id="PTHR21022">
    <property type="entry name" value="PREPHENATE DEHYDRATASE P PROTEIN"/>
    <property type="match status" value="1"/>
</dbReference>
<reference evidence="10 11" key="1">
    <citation type="submission" date="2016-01" db="EMBL/GenBank/DDBJ databases">
        <title>Highly variable Streptococcus oralis are common among viridans streptococci isolated from primates.</title>
        <authorList>
            <person name="Denapaite D."/>
            <person name="Rieger M."/>
            <person name="Koendgen S."/>
            <person name="Brueckner R."/>
            <person name="Ochigava I."/>
            <person name="Kappeler P."/>
            <person name="Maetz-Rensing K."/>
            <person name="Leendertz F."/>
            <person name="Hakenbeck R."/>
        </authorList>
    </citation>
    <scope>NUCLEOTIDE SEQUENCE [LARGE SCALE GENOMIC DNA]</scope>
    <source>
        <strain evidence="10 11">10712</strain>
    </source>
</reference>
<dbReference type="GO" id="GO:0009094">
    <property type="term" value="P:L-phenylalanine biosynthetic process"/>
    <property type="evidence" value="ECO:0007669"/>
    <property type="project" value="UniProtKB-KW"/>
</dbReference>
<dbReference type="GO" id="GO:0005737">
    <property type="term" value="C:cytoplasm"/>
    <property type="evidence" value="ECO:0007669"/>
    <property type="project" value="TreeGrafter"/>
</dbReference>
<dbReference type="PROSITE" id="PS00858">
    <property type="entry name" value="PREPHENATE_DEHYDR_2"/>
    <property type="match status" value="1"/>
</dbReference>
<dbReference type="EMBL" id="LROT01000028">
    <property type="protein sequence ID" value="KYF32986.1"/>
    <property type="molecule type" value="Genomic_DNA"/>
</dbReference>
<protein>
    <recommendedName>
        <fullName evidence="3">Prephenate dehydratase</fullName>
        <ecNumber evidence="2">4.2.1.51</ecNumber>
    </recommendedName>
</protein>
<keyword evidence="6" id="KW-0584">Phenylalanine biosynthesis</keyword>
<evidence type="ECO:0000256" key="3">
    <source>
        <dbReference type="ARBA" id="ARBA00021872"/>
    </source>
</evidence>
<evidence type="ECO:0000256" key="4">
    <source>
        <dbReference type="ARBA" id="ARBA00022605"/>
    </source>
</evidence>
<dbReference type="GO" id="GO:0004664">
    <property type="term" value="F:prephenate dehydratase activity"/>
    <property type="evidence" value="ECO:0007669"/>
    <property type="project" value="UniProtKB-EC"/>
</dbReference>
<evidence type="ECO:0000313" key="10">
    <source>
        <dbReference type="EMBL" id="KYF32986.1"/>
    </source>
</evidence>
<dbReference type="AlphaFoldDB" id="A0A150NHV2"/>
<comment type="catalytic activity">
    <reaction evidence="8">
        <text>prephenate + H(+) = 3-phenylpyruvate + CO2 + H2O</text>
        <dbReference type="Rhea" id="RHEA:21648"/>
        <dbReference type="ChEBI" id="CHEBI:15377"/>
        <dbReference type="ChEBI" id="CHEBI:15378"/>
        <dbReference type="ChEBI" id="CHEBI:16526"/>
        <dbReference type="ChEBI" id="CHEBI:18005"/>
        <dbReference type="ChEBI" id="CHEBI:29934"/>
        <dbReference type="EC" id="4.2.1.51"/>
    </reaction>
</comment>
<dbReference type="PANTHER" id="PTHR21022:SF19">
    <property type="entry name" value="PREPHENATE DEHYDRATASE-RELATED"/>
    <property type="match status" value="1"/>
</dbReference>
<dbReference type="EC" id="4.2.1.51" evidence="2"/>
<keyword evidence="7 10" id="KW-0456">Lyase</keyword>
<evidence type="ECO:0000256" key="2">
    <source>
        <dbReference type="ARBA" id="ARBA00013147"/>
    </source>
</evidence>
<evidence type="ECO:0000256" key="5">
    <source>
        <dbReference type="ARBA" id="ARBA00023141"/>
    </source>
</evidence>
<sequence>MEANFTRFWVLGAEMPFIPLKSQTEKMSLALTLPDNLPGALYKALSTFAWRGIDLTKIESRPLKTALGEYFFIIDVDYADKDLVNFAQKELEAIGIQYKVLGAYPIYPISDHGKERR</sequence>
<dbReference type="InterPro" id="IPR002912">
    <property type="entry name" value="ACT_dom"/>
</dbReference>
<dbReference type="InterPro" id="IPR018528">
    <property type="entry name" value="Preph_deHydtase_CS"/>
</dbReference>